<dbReference type="InterPro" id="IPR001810">
    <property type="entry name" value="F-box_dom"/>
</dbReference>
<feature type="compositionally biased region" description="Acidic residues" evidence="4">
    <location>
        <begin position="270"/>
        <end position="282"/>
    </location>
</feature>
<reference evidence="6 7" key="1">
    <citation type="submission" date="2016-06" db="EMBL/GenBank/DDBJ databases">
        <title>Living apart together: crosstalk between the core and supernumerary genomes in a fungal plant pathogen.</title>
        <authorList>
            <person name="Vanheule A."/>
            <person name="Audenaert K."/>
            <person name="Warris S."/>
            <person name="Van De Geest H."/>
            <person name="Schijlen E."/>
            <person name="Hofte M."/>
            <person name="De Saeger S."/>
            <person name="Haesaert G."/>
            <person name="Waalwijk C."/>
            <person name="Van Der Lee T."/>
        </authorList>
    </citation>
    <scope>NUCLEOTIDE SEQUENCE [LARGE SCALE GENOMIC DNA]</scope>
    <source>
        <strain evidence="6 7">2516</strain>
    </source>
</reference>
<dbReference type="InterPro" id="IPR051609">
    <property type="entry name" value="NmrA/Isoflavone_reductase-like"/>
</dbReference>
<dbReference type="Gene3D" id="3.40.50.720">
    <property type="entry name" value="NAD(P)-binding Rossmann-like Domain"/>
    <property type="match status" value="1"/>
</dbReference>
<gene>
    <name evidence="6" type="ORF">FPOA_09012</name>
</gene>
<feature type="domain" description="F-box" evidence="5">
    <location>
        <begin position="568"/>
        <end position="612"/>
    </location>
</feature>
<dbReference type="PANTHER" id="PTHR47706">
    <property type="entry name" value="NMRA-LIKE FAMILY PROTEIN"/>
    <property type="match status" value="1"/>
</dbReference>
<dbReference type="STRING" id="36050.A0A1B8AQC8"/>
<evidence type="ECO:0000256" key="1">
    <source>
        <dbReference type="ARBA" id="ARBA00005725"/>
    </source>
</evidence>
<comment type="similarity">
    <text evidence="1">Belongs to the NmrA-type oxidoreductase family. Isoflavone reductase subfamily.</text>
</comment>
<protein>
    <recommendedName>
        <fullName evidence="5">F-box domain-containing protein</fullName>
    </recommendedName>
</protein>
<dbReference type="Proteomes" id="UP000091967">
    <property type="component" value="Unassembled WGS sequence"/>
</dbReference>
<evidence type="ECO:0000313" key="6">
    <source>
        <dbReference type="EMBL" id="OBS22680.1"/>
    </source>
</evidence>
<dbReference type="SUPFAM" id="SSF51735">
    <property type="entry name" value="NAD(P)-binding Rossmann-fold domains"/>
    <property type="match status" value="1"/>
</dbReference>
<feature type="region of interest" description="Disordered" evidence="4">
    <location>
        <begin position="253"/>
        <end position="299"/>
    </location>
</feature>
<keyword evidence="2" id="KW-0521">NADP</keyword>
<evidence type="ECO:0000313" key="7">
    <source>
        <dbReference type="Proteomes" id="UP000091967"/>
    </source>
</evidence>
<evidence type="ECO:0000256" key="4">
    <source>
        <dbReference type="SAM" id="MobiDB-lite"/>
    </source>
</evidence>
<evidence type="ECO:0000256" key="2">
    <source>
        <dbReference type="ARBA" id="ARBA00022857"/>
    </source>
</evidence>
<dbReference type="InterPro" id="IPR036291">
    <property type="entry name" value="NAD(P)-bd_dom_sf"/>
</dbReference>
<dbReference type="SUPFAM" id="SSF81383">
    <property type="entry name" value="F-box domain"/>
    <property type="match status" value="1"/>
</dbReference>
<proteinExistence type="inferred from homology"/>
<evidence type="ECO:0000256" key="3">
    <source>
        <dbReference type="ARBA" id="ARBA00023002"/>
    </source>
</evidence>
<dbReference type="OMA" id="YAKASYR"/>
<dbReference type="AlphaFoldDB" id="A0A1B8AQC8"/>
<sequence length="808" mass="92675">MPSFRWKFEAIDALEKTNLEFTLISIGQFLDYWAAPRIPTYIGAANIQIDPENRVAVIPGDGNNPVVMTHSTDAAKFTVALLDLPSWKRRNSIIGNRLTLNEAVKLAEEVMGVKFDVKYFSIEDMKTGNIELTPSMKKMLTGVMHEGLKDILAKAGIGMAKGNVDIQDKEDLTVIFPSLETLTVRQVREAWKTPDEPPSAAWDIDGANYIGWAKGPWGDHVKDEECQDCTTADRTPADPQILHWESLRRWTEDDDSDDQDWMPAYHSENDNEPLEYDSECENSEGASSESGCDSIDPDSLNEDHDCVKDLYPMSELGDQLRPERLPNGTWYNNKVYYTGNRQDPIIGDFPGEGEHKVPPEHIASPSCQSLRGINGHRLSLEQMKNCRNVRFLIPKSRNYENLCDDKLMERGSLFCLSGESNGSNVVQGGHWVTWKSFYPPRHGIKELRCDWQMVNEGIHNSHNMYPLPVHSYCLDIYAKASYRALGKVDLDGIWHWREIESQLRHPHEKTLLNHPEVLRAREDWHLPWHHYTGSEWLVANPVEIPDINTVLDPCKDLTLSRETGQHQASILEYIPKEILYQIIDLLNPTDVNSVAKTCHMMYHFTQSRFREIVRKDMAWLWEILEGSQYPQSPPEIPDRPVAWDPLCPLGIPPPSFPVGLEKEEVEAELWEQIIHEYPEMEEISRDVKRANSKRRDEILEPYQVQLEVMSAQWLAIRAGVETWILGSQNNEVELDWGRTWRLLGPKATSLLPGVRNRARIWDRCQRILSVVTFRRKDGRIDKMLTNVLAGLTDTFTPGWSRDPEVDGW</sequence>
<comment type="caution">
    <text evidence="6">The sequence shown here is derived from an EMBL/GenBank/DDBJ whole genome shotgun (WGS) entry which is preliminary data.</text>
</comment>
<organism evidence="6 7">
    <name type="scientific">Fusarium poae</name>
    <dbReference type="NCBI Taxonomy" id="36050"/>
    <lineage>
        <taxon>Eukaryota</taxon>
        <taxon>Fungi</taxon>
        <taxon>Dikarya</taxon>
        <taxon>Ascomycota</taxon>
        <taxon>Pezizomycotina</taxon>
        <taxon>Sordariomycetes</taxon>
        <taxon>Hypocreomycetidae</taxon>
        <taxon>Hypocreales</taxon>
        <taxon>Nectriaceae</taxon>
        <taxon>Fusarium</taxon>
    </lineage>
</organism>
<dbReference type="EMBL" id="LYXU01000003">
    <property type="protein sequence ID" value="OBS22680.1"/>
    <property type="molecule type" value="Genomic_DNA"/>
</dbReference>
<dbReference type="PANTHER" id="PTHR47706:SF4">
    <property type="entry name" value="NMRA-LIKE DOMAIN-CONTAINING PROTEIN"/>
    <property type="match status" value="1"/>
</dbReference>
<keyword evidence="7" id="KW-1185">Reference proteome</keyword>
<name>A0A1B8AQC8_FUSPO</name>
<accession>A0A1B8AQC8</accession>
<dbReference type="InterPro" id="IPR036047">
    <property type="entry name" value="F-box-like_dom_sf"/>
</dbReference>
<dbReference type="Gene3D" id="3.90.25.10">
    <property type="entry name" value="UDP-galactose 4-epimerase, domain 1"/>
    <property type="match status" value="1"/>
</dbReference>
<keyword evidence="3" id="KW-0560">Oxidoreductase</keyword>
<evidence type="ECO:0000259" key="5">
    <source>
        <dbReference type="PROSITE" id="PS50181"/>
    </source>
</evidence>
<dbReference type="PROSITE" id="PS50181">
    <property type="entry name" value="FBOX"/>
    <property type="match status" value="1"/>
</dbReference>
<dbReference type="GO" id="GO:0016491">
    <property type="term" value="F:oxidoreductase activity"/>
    <property type="evidence" value="ECO:0007669"/>
    <property type="project" value="UniProtKB-KW"/>
</dbReference>